<name>A0A6L7IN83_9ACTN</name>
<dbReference type="PANTHER" id="PTHR43479:SF11">
    <property type="entry name" value="ACREF_ENVCD OPERON REPRESSOR-RELATED"/>
    <property type="match status" value="1"/>
</dbReference>
<dbReference type="AlphaFoldDB" id="A0A6L7IN83"/>
<dbReference type="PRINTS" id="PR00455">
    <property type="entry name" value="HTHTETR"/>
</dbReference>
<reference evidence="2 3" key="1">
    <citation type="submission" date="2020-10" db="EMBL/GenBank/DDBJ databases">
        <title>Eggerthella sp. nov., isolated from human feces.</title>
        <authorList>
            <person name="Yajun G."/>
        </authorList>
    </citation>
    <scope>NUCLEOTIDE SEQUENCE [LARGE SCALE GENOMIC DNA]</scope>
    <source>
        <strain evidence="2 3">HF-1101</strain>
    </source>
</reference>
<gene>
    <name evidence="2" type="ORF">GS424_016450</name>
</gene>
<proteinExistence type="predicted"/>
<keyword evidence="1" id="KW-0238">DNA-binding</keyword>
<dbReference type="SUPFAM" id="SSF48498">
    <property type="entry name" value="Tetracyclin repressor-like, C-terminal domain"/>
    <property type="match status" value="1"/>
</dbReference>
<dbReference type="InterPro" id="IPR001647">
    <property type="entry name" value="HTH_TetR"/>
</dbReference>
<dbReference type="SUPFAM" id="SSF46689">
    <property type="entry name" value="Homeodomain-like"/>
    <property type="match status" value="1"/>
</dbReference>
<dbReference type="Pfam" id="PF00440">
    <property type="entry name" value="TetR_N"/>
    <property type="match status" value="1"/>
</dbReference>
<organism evidence="2 3">
    <name type="scientific">Eggerthella guodeyinii</name>
    <dbReference type="NCBI Taxonomy" id="2690837"/>
    <lineage>
        <taxon>Bacteria</taxon>
        <taxon>Bacillati</taxon>
        <taxon>Actinomycetota</taxon>
        <taxon>Coriobacteriia</taxon>
        <taxon>Eggerthellales</taxon>
        <taxon>Eggerthellaceae</taxon>
        <taxon>Eggerthella</taxon>
    </lineage>
</organism>
<dbReference type="GO" id="GO:0003677">
    <property type="term" value="F:DNA binding"/>
    <property type="evidence" value="ECO:0007669"/>
    <property type="project" value="UniProtKB-UniRule"/>
</dbReference>
<evidence type="ECO:0000313" key="2">
    <source>
        <dbReference type="EMBL" id="QOS68060.1"/>
    </source>
</evidence>
<dbReference type="Gene3D" id="1.10.357.10">
    <property type="entry name" value="Tetracycline Repressor, domain 2"/>
    <property type="match status" value="1"/>
</dbReference>
<dbReference type="RefSeq" id="WP_160941045.1">
    <property type="nucleotide sequence ID" value="NZ_CP063310.1"/>
</dbReference>
<accession>A0A6L7IN83</accession>
<dbReference type="InterPro" id="IPR050624">
    <property type="entry name" value="HTH-type_Tx_Regulator"/>
</dbReference>
<dbReference type="InterPro" id="IPR009057">
    <property type="entry name" value="Homeodomain-like_sf"/>
</dbReference>
<dbReference type="InterPro" id="IPR036271">
    <property type="entry name" value="Tet_transcr_reg_TetR-rel_C_sf"/>
</dbReference>
<evidence type="ECO:0000256" key="1">
    <source>
        <dbReference type="ARBA" id="ARBA00023125"/>
    </source>
</evidence>
<protein>
    <submittedName>
        <fullName evidence="2">TetR/AcrR family transcriptional regulator</fullName>
    </submittedName>
</protein>
<dbReference type="PROSITE" id="PS50977">
    <property type="entry name" value="HTH_TETR_2"/>
    <property type="match status" value="1"/>
</dbReference>
<dbReference type="Proteomes" id="UP000478463">
    <property type="component" value="Chromosome"/>
</dbReference>
<evidence type="ECO:0000313" key="3">
    <source>
        <dbReference type="Proteomes" id="UP000478463"/>
    </source>
</evidence>
<dbReference type="KEGG" id="egd:GS424_016450"/>
<dbReference type="PANTHER" id="PTHR43479">
    <property type="entry name" value="ACREF/ENVCD OPERON REPRESSOR-RELATED"/>
    <property type="match status" value="1"/>
</dbReference>
<sequence>MVRQHNSQETRELIIDSAIGLFIEKGYSHTTLEDIVRRVGLTRGAFYWNFKSKKDILDEVVDRYEEFYREIYASYRHFESAYETVKSFLTCDFLKKNVDNPYTKIILYKVEACDELSDLAERQARLDREFTSLIEGEIKRGQDLGEFRRDKSARMLTLSVYMNLLGFDTYNASQDTGEQNRYFSEEEIADFVEVLLSSLV</sequence>
<dbReference type="EMBL" id="CP063310">
    <property type="protein sequence ID" value="QOS68060.1"/>
    <property type="molecule type" value="Genomic_DNA"/>
</dbReference>